<keyword evidence="2" id="KW-1185">Reference proteome</keyword>
<organism evidence="1 2">
    <name type="scientific">Citrus sinensis</name>
    <name type="common">Sweet orange</name>
    <name type="synonym">Citrus aurantium var. sinensis</name>
    <dbReference type="NCBI Taxonomy" id="2711"/>
    <lineage>
        <taxon>Eukaryota</taxon>
        <taxon>Viridiplantae</taxon>
        <taxon>Streptophyta</taxon>
        <taxon>Embryophyta</taxon>
        <taxon>Tracheophyta</taxon>
        <taxon>Spermatophyta</taxon>
        <taxon>Magnoliopsida</taxon>
        <taxon>eudicotyledons</taxon>
        <taxon>Gunneridae</taxon>
        <taxon>Pentapetalae</taxon>
        <taxon>rosids</taxon>
        <taxon>malvids</taxon>
        <taxon>Sapindales</taxon>
        <taxon>Rutaceae</taxon>
        <taxon>Aurantioideae</taxon>
        <taxon>Citrus</taxon>
    </lineage>
</organism>
<gene>
    <name evidence="1" type="ORF">KPL71_012635</name>
</gene>
<accession>A0ACB8LCT7</accession>
<dbReference type="Proteomes" id="UP000829398">
    <property type="component" value="Chromosome 4"/>
</dbReference>
<name>A0ACB8LCT7_CITSI</name>
<protein>
    <submittedName>
        <fullName evidence="1">Dna polymerase delta subunit 4</fullName>
    </submittedName>
</protein>
<sequence length="125" mass="13583">MATTSSKNNMKGFYRQKKKAGGITKKTSNKKTPKISATFGSDVTQPTALISHGSLDLKGDYDDSEEVLRQFDMNMAYGPCIGMSRLARWERANHLGLNPPKEIEPLAGCSLAAVLYALIKVGSLC</sequence>
<evidence type="ECO:0000313" key="1">
    <source>
        <dbReference type="EMBL" id="KAH9771236.1"/>
    </source>
</evidence>
<comment type="caution">
    <text evidence="1">The sequence shown here is derived from an EMBL/GenBank/DDBJ whole genome shotgun (WGS) entry which is preliminary data.</text>
</comment>
<dbReference type="EMBL" id="CM039173">
    <property type="protein sequence ID" value="KAH9771236.1"/>
    <property type="molecule type" value="Genomic_DNA"/>
</dbReference>
<proteinExistence type="predicted"/>
<evidence type="ECO:0000313" key="2">
    <source>
        <dbReference type="Proteomes" id="UP000829398"/>
    </source>
</evidence>
<reference evidence="2" key="1">
    <citation type="journal article" date="2023" name="Hortic. Res.">
        <title>A chromosome-level phased genome enabling allele-level studies in sweet orange: a case study on citrus Huanglongbing tolerance.</title>
        <authorList>
            <person name="Wu B."/>
            <person name="Yu Q."/>
            <person name="Deng Z."/>
            <person name="Duan Y."/>
            <person name="Luo F."/>
            <person name="Gmitter F. Jr."/>
        </authorList>
    </citation>
    <scope>NUCLEOTIDE SEQUENCE [LARGE SCALE GENOMIC DNA]</scope>
    <source>
        <strain evidence="2">cv. Valencia</strain>
    </source>
</reference>